<sequence>MVTGAPGTGKTSVINSLEANGYRCFHEVIRSMTAKAKNKGSKKPVSNPLMFVEDPLQFNKNLLSGRVQHYMESKNASDTILFFDRGIPDVLAYMDFFDQPYPAEFEEACRKNQYDSVLILPPWKEIYVSDNERLESYDEAEKLHEQLLDTYQRFGYEPILVPKTSVQERLHFIIEAFNLQ</sequence>
<dbReference type="AlphaFoldDB" id="A0A0D5YW74"/>
<reference evidence="2 3" key="1">
    <citation type="submission" date="2015-03" db="EMBL/GenBank/DDBJ databases">
        <title>Complete genome sequence of Muricauda lutaonensis CC-HSB-11T, isolated from a coastal hot spring.</title>
        <authorList>
            <person name="Kim K.M."/>
        </authorList>
    </citation>
    <scope>NUCLEOTIDE SEQUENCE [LARGE SCALE GENOMIC DNA]</scope>
    <source>
        <strain evidence="2 3">CC-HSB-11</strain>
    </source>
</reference>
<dbReference type="Gene3D" id="3.40.50.300">
    <property type="entry name" value="P-loop containing nucleotide triphosphate hydrolases"/>
    <property type="match status" value="1"/>
</dbReference>
<dbReference type="EMBL" id="CP011071">
    <property type="protein sequence ID" value="AKA36139.1"/>
    <property type="molecule type" value="Genomic_DNA"/>
</dbReference>
<evidence type="ECO:0000313" key="2">
    <source>
        <dbReference type="EMBL" id="AKA36139.1"/>
    </source>
</evidence>
<accession>A0A0D5YW74</accession>
<dbReference type="STRING" id="516051.VC82_2575"/>
<dbReference type="HOGENOM" id="CLU_114480_0_0_10"/>
<dbReference type="InterPro" id="IPR027417">
    <property type="entry name" value="P-loop_NTPase"/>
</dbReference>
<dbReference type="Pfam" id="PF13521">
    <property type="entry name" value="AAA_28"/>
    <property type="match status" value="1"/>
</dbReference>
<dbReference type="PATRIC" id="fig|516051.4.peg.2641"/>
<proteinExistence type="predicted"/>
<keyword evidence="3" id="KW-1185">Reference proteome</keyword>
<dbReference type="KEGG" id="mlt:VC82_2575"/>
<dbReference type="SUPFAM" id="SSF52540">
    <property type="entry name" value="P-loop containing nucleoside triphosphate hydrolases"/>
    <property type="match status" value="1"/>
</dbReference>
<feature type="domain" description="NadR/Ttd14 AAA" evidence="1">
    <location>
        <begin position="2"/>
        <end position="169"/>
    </location>
</feature>
<protein>
    <submittedName>
        <fullName evidence="2">ATPase</fullName>
    </submittedName>
</protein>
<dbReference type="Proteomes" id="UP000032726">
    <property type="component" value="Chromosome"/>
</dbReference>
<gene>
    <name evidence="2" type="ORF">VC82_2575</name>
</gene>
<evidence type="ECO:0000259" key="1">
    <source>
        <dbReference type="Pfam" id="PF13521"/>
    </source>
</evidence>
<evidence type="ECO:0000313" key="3">
    <source>
        <dbReference type="Proteomes" id="UP000032726"/>
    </source>
</evidence>
<organism evidence="2 3">
    <name type="scientific">Flagellimonas lutaonensis</name>
    <dbReference type="NCBI Taxonomy" id="516051"/>
    <lineage>
        <taxon>Bacteria</taxon>
        <taxon>Pseudomonadati</taxon>
        <taxon>Bacteroidota</taxon>
        <taxon>Flavobacteriia</taxon>
        <taxon>Flavobacteriales</taxon>
        <taxon>Flavobacteriaceae</taxon>
        <taxon>Flagellimonas</taxon>
    </lineage>
</organism>
<name>A0A0D5YW74_9FLAO</name>
<dbReference type="InterPro" id="IPR038727">
    <property type="entry name" value="NadR/Ttd14_AAA_dom"/>
</dbReference>